<feature type="region of interest" description="Disordered" evidence="2">
    <location>
        <begin position="226"/>
        <end position="245"/>
    </location>
</feature>
<dbReference type="SUPFAM" id="SSF89796">
    <property type="entry name" value="CoA-transferase family III (CaiB/BaiF)"/>
    <property type="match status" value="1"/>
</dbReference>
<dbReference type="PANTHER" id="PTHR48207:SF3">
    <property type="entry name" value="SUCCINATE--HYDROXYMETHYLGLUTARATE COA-TRANSFERASE"/>
    <property type="match status" value="1"/>
</dbReference>
<dbReference type="InterPro" id="IPR050483">
    <property type="entry name" value="CoA-transferase_III_domain"/>
</dbReference>
<dbReference type="EMBL" id="CP058579">
    <property type="protein sequence ID" value="QLG63913.1"/>
    <property type="molecule type" value="Genomic_DNA"/>
</dbReference>
<dbReference type="GO" id="GO:0008410">
    <property type="term" value="F:CoA-transferase activity"/>
    <property type="evidence" value="ECO:0007669"/>
    <property type="project" value="TreeGrafter"/>
</dbReference>
<dbReference type="Proteomes" id="UP000509626">
    <property type="component" value="Chromosome"/>
</dbReference>
<dbReference type="Gene3D" id="3.40.50.10540">
    <property type="entry name" value="Crotonobetainyl-coa:carnitine coa-transferase, domain 1"/>
    <property type="match status" value="1"/>
</dbReference>
<evidence type="ECO:0000256" key="2">
    <source>
        <dbReference type="SAM" id="MobiDB-lite"/>
    </source>
</evidence>
<accession>A0A7D5LCZ2</accession>
<dbReference type="OrthoDB" id="28444at2157"/>
<dbReference type="Pfam" id="PF02515">
    <property type="entry name" value="CoA_transf_3"/>
    <property type="match status" value="1"/>
</dbReference>
<dbReference type="InterPro" id="IPR044855">
    <property type="entry name" value="CoA-Trfase_III_dom3_sf"/>
</dbReference>
<dbReference type="InterPro" id="IPR023606">
    <property type="entry name" value="CoA-Trfase_III_dom_1_sf"/>
</dbReference>
<keyword evidence="1 3" id="KW-0808">Transferase</keyword>
<evidence type="ECO:0000313" key="4">
    <source>
        <dbReference type="Proteomes" id="UP000509626"/>
    </source>
</evidence>
<proteinExistence type="predicted"/>
<organism evidence="3 4">
    <name type="scientific">Halorarum salinum</name>
    <dbReference type="NCBI Taxonomy" id="2743089"/>
    <lineage>
        <taxon>Archaea</taxon>
        <taxon>Methanobacteriati</taxon>
        <taxon>Methanobacteriota</taxon>
        <taxon>Stenosarchaea group</taxon>
        <taxon>Halobacteria</taxon>
        <taxon>Halobacteriales</taxon>
        <taxon>Haloferacaceae</taxon>
        <taxon>Halorarum</taxon>
    </lineage>
</organism>
<dbReference type="RefSeq" id="WP_179270497.1">
    <property type="nucleotide sequence ID" value="NZ_CP058579.1"/>
</dbReference>
<keyword evidence="4" id="KW-1185">Reference proteome</keyword>
<dbReference type="Gene3D" id="3.30.1540.10">
    <property type="entry name" value="formyl-coa transferase, domain 3"/>
    <property type="match status" value="1"/>
</dbReference>
<sequence length="401" mass="44236">MDPESKPLEGLRVIDFSGMISGGFATMQLADFGADVVSVEHPRKPDPLREWPPFDEGTSLWYKSIGRNKRCVTLDLSSEEGQALAFELIEDADLAFENFRPGTMERWGLGPERLHEHNPSLILVRLSGYGQTGPRADKPGFGTIAEGISGWAQVNGFPDREPLLPPISLADLTAAQFAVHGAMFALFERDVGAGTGEGQVVDVSLYEPLFRLFVSDVEAFDRLGRVPDRTGNRHENASPRGVYETEDGHLTLSASSQSVFENVARAIDRPDLIEDERFETNERRVEHADEIDAIIEAWTSERSTDEAIATMEANDAIVGPVYDVADVHEDDQYRAREDVVEADDETFGTLRTPAAVPKFSRTPGSVEHMGVPPGHHNEDVYLDELGLDEDVYARLGEEGVI</sequence>
<dbReference type="GeneID" id="56039831"/>
<dbReference type="AlphaFoldDB" id="A0A7D5LCZ2"/>
<feature type="compositionally biased region" description="Basic and acidic residues" evidence="2">
    <location>
        <begin position="226"/>
        <end position="237"/>
    </location>
</feature>
<dbReference type="PANTHER" id="PTHR48207">
    <property type="entry name" value="SUCCINATE--HYDROXYMETHYLGLUTARATE COA-TRANSFERASE"/>
    <property type="match status" value="1"/>
</dbReference>
<gene>
    <name evidence="3" type="ORF">HUG12_20190</name>
</gene>
<protein>
    <submittedName>
        <fullName evidence="3">CoA transferase</fullName>
    </submittedName>
</protein>
<evidence type="ECO:0000313" key="3">
    <source>
        <dbReference type="EMBL" id="QLG63913.1"/>
    </source>
</evidence>
<dbReference type="KEGG" id="halu:HUG12_20190"/>
<reference evidence="3 4" key="1">
    <citation type="submission" date="2020-06" db="EMBL/GenBank/DDBJ databases">
        <title>NJ-3-1, isolated from saline soil.</title>
        <authorList>
            <person name="Cui H.L."/>
            <person name="Shi X."/>
        </authorList>
    </citation>
    <scope>NUCLEOTIDE SEQUENCE [LARGE SCALE GENOMIC DNA]</scope>
    <source>
        <strain evidence="3 4">NJ-3-1</strain>
    </source>
</reference>
<dbReference type="InterPro" id="IPR003673">
    <property type="entry name" value="CoA-Trfase_fam_III"/>
</dbReference>
<evidence type="ECO:0000256" key="1">
    <source>
        <dbReference type="ARBA" id="ARBA00022679"/>
    </source>
</evidence>
<name>A0A7D5LCZ2_9EURY</name>